<gene>
    <name evidence="1" type="ORF">DYL61_12555</name>
</gene>
<protein>
    <submittedName>
        <fullName evidence="1">Uncharacterized protein</fullName>
    </submittedName>
</protein>
<accession>A0A4Z0B408</accession>
<dbReference type="EMBL" id="QUZT01000019">
    <property type="protein sequence ID" value="TFY93766.1"/>
    <property type="molecule type" value="Genomic_DNA"/>
</dbReference>
<organism evidence="1 2">
    <name type="scientific">Pseudomonas nabeulensis</name>
    <dbReference type="NCBI Taxonomy" id="2293833"/>
    <lineage>
        <taxon>Bacteria</taxon>
        <taxon>Pseudomonadati</taxon>
        <taxon>Pseudomonadota</taxon>
        <taxon>Gammaproteobacteria</taxon>
        <taxon>Pseudomonadales</taxon>
        <taxon>Pseudomonadaceae</taxon>
        <taxon>Pseudomonas</taxon>
    </lineage>
</organism>
<reference evidence="1 2" key="1">
    <citation type="journal article" date="2019" name="Syst. Appl. Microbiol.">
        <title>New species of pathogenic Pseudomonas isolated from citrus in Tunisia: Proposal of Pseudomonas kairouanensis sp. nov. and Pseudomonas nabeulensis sp. nov.</title>
        <authorList>
            <person name="Oueslati M."/>
            <person name="Mulet M."/>
            <person name="Gomila M."/>
            <person name="Berge O."/>
            <person name="Hajlaoui M.R."/>
            <person name="Lalucat J."/>
            <person name="Sadfi-Zouaoui N."/>
            <person name="Garcia-Valdes E."/>
        </authorList>
    </citation>
    <scope>NUCLEOTIDE SEQUENCE [LARGE SCALE GENOMIC DNA]</scope>
    <source>
        <strain evidence="1 2">E10B</strain>
    </source>
</reference>
<comment type="caution">
    <text evidence="1">The sequence shown here is derived from an EMBL/GenBank/DDBJ whole genome shotgun (WGS) entry which is preliminary data.</text>
</comment>
<dbReference type="OrthoDB" id="7019687at2"/>
<dbReference type="AlphaFoldDB" id="A0A4Z0B408"/>
<name>A0A4Z0B408_9PSED</name>
<keyword evidence="2" id="KW-1185">Reference proteome</keyword>
<evidence type="ECO:0000313" key="1">
    <source>
        <dbReference type="EMBL" id="TFY93766.1"/>
    </source>
</evidence>
<dbReference type="Proteomes" id="UP000297734">
    <property type="component" value="Unassembled WGS sequence"/>
</dbReference>
<dbReference type="RefSeq" id="WP_135308557.1">
    <property type="nucleotide sequence ID" value="NZ_QUZT01000019.1"/>
</dbReference>
<proteinExistence type="predicted"/>
<evidence type="ECO:0000313" key="2">
    <source>
        <dbReference type="Proteomes" id="UP000297734"/>
    </source>
</evidence>
<sequence>MYWIEICSDGSYLNGGEQYPIMAEGIEQHESVDGERSGNDWAKTIIPFSIETQHGLFAWEVEIIEYLELEVTSFLGYRITEYPEQVLLKDEVMFRIQDGWAYPKETKLDLQQKVHKMRFAQKKTDQ</sequence>